<sequence>MSVAKVTEITATSDKSFDDAVRMGVERASKTLKNITSAWVKDQQIKIAGGKITHYRVHLKVTFVLED</sequence>
<name>A0A2P7S702_9HYPH</name>
<dbReference type="EMBL" id="PXYL01000011">
    <property type="protein sequence ID" value="PSJ58225.1"/>
    <property type="molecule type" value="Genomic_DNA"/>
</dbReference>
<dbReference type="SUPFAM" id="SSF89807">
    <property type="entry name" value="Dodecin-like"/>
    <property type="match status" value="1"/>
</dbReference>
<dbReference type="PANTHER" id="PTHR39324">
    <property type="entry name" value="CALCIUM DODECIN"/>
    <property type="match status" value="1"/>
</dbReference>
<dbReference type="RefSeq" id="WP_106725859.1">
    <property type="nucleotide sequence ID" value="NZ_PXYL01000011.1"/>
</dbReference>
<accession>A0A2P7S702</accession>
<keyword evidence="2" id="KW-1185">Reference proteome</keyword>
<dbReference type="InterPro" id="IPR036694">
    <property type="entry name" value="Dodecin-like_sf"/>
</dbReference>
<dbReference type="InterPro" id="IPR025543">
    <property type="entry name" value="Dodecin-like"/>
</dbReference>
<gene>
    <name evidence="1" type="ORF">C7I85_20410</name>
</gene>
<proteinExistence type="predicted"/>
<reference evidence="1 2" key="1">
    <citation type="submission" date="2018-03" db="EMBL/GenBank/DDBJ databases">
        <title>The draft genome of Mesorhizobium soli JCM 19897.</title>
        <authorList>
            <person name="Li L."/>
            <person name="Liu L."/>
            <person name="Liang L."/>
            <person name="Wang T."/>
            <person name="Zhang X."/>
        </authorList>
    </citation>
    <scope>NUCLEOTIDE SEQUENCE [LARGE SCALE GENOMIC DNA]</scope>
    <source>
        <strain evidence="1 2">JCM 19897</strain>
    </source>
</reference>
<dbReference type="InterPro" id="IPR009923">
    <property type="entry name" value="Dodecin"/>
</dbReference>
<comment type="caution">
    <text evidence="1">The sequence shown here is derived from an EMBL/GenBank/DDBJ whole genome shotgun (WGS) entry which is preliminary data.</text>
</comment>
<dbReference type="OrthoDB" id="9805449at2"/>
<evidence type="ECO:0000313" key="2">
    <source>
        <dbReference type="Proteomes" id="UP000240653"/>
    </source>
</evidence>
<dbReference type="PANTHER" id="PTHR39324:SF1">
    <property type="entry name" value="CALCIUM DODECIN"/>
    <property type="match status" value="1"/>
</dbReference>
<evidence type="ECO:0000313" key="1">
    <source>
        <dbReference type="EMBL" id="PSJ58225.1"/>
    </source>
</evidence>
<organism evidence="1 2">
    <name type="scientific">Pseudaminobacter soli</name>
    <name type="common">ex Li et al. 2025</name>
    <dbReference type="NCBI Taxonomy" id="1295366"/>
    <lineage>
        <taxon>Bacteria</taxon>
        <taxon>Pseudomonadati</taxon>
        <taxon>Pseudomonadota</taxon>
        <taxon>Alphaproteobacteria</taxon>
        <taxon>Hyphomicrobiales</taxon>
        <taxon>Phyllobacteriaceae</taxon>
        <taxon>Pseudaminobacter</taxon>
    </lineage>
</organism>
<dbReference type="Gene3D" id="3.30.1660.10">
    <property type="entry name" value="Flavin-binding protein dodecin"/>
    <property type="match status" value="1"/>
</dbReference>
<dbReference type="AlphaFoldDB" id="A0A2P7S702"/>
<protein>
    <submittedName>
        <fullName evidence="1">Dodecin domain-containing protein</fullName>
    </submittedName>
</protein>
<dbReference type="Proteomes" id="UP000240653">
    <property type="component" value="Unassembled WGS sequence"/>
</dbReference>
<dbReference type="Pfam" id="PF07311">
    <property type="entry name" value="Dodecin"/>
    <property type="match status" value="1"/>
</dbReference>